<evidence type="ECO:0000256" key="9">
    <source>
        <dbReference type="ARBA" id="ARBA00022989"/>
    </source>
</evidence>
<dbReference type="EMBL" id="CP043930">
    <property type="protein sequence ID" value="QGQ24493.1"/>
    <property type="molecule type" value="Genomic_DNA"/>
</dbReference>
<feature type="transmembrane region" description="Helical" evidence="12">
    <location>
        <begin position="44"/>
        <end position="63"/>
    </location>
</feature>
<dbReference type="GO" id="GO:0005886">
    <property type="term" value="C:plasma membrane"/>
    <property type="evidence" value="ECO:0007669"/>
    <property type="project" value="TreeGrafter"/>
</dbReference>
<proteinExistence type="inferred from homology"/>
<reference evidence="13 14" key="1">
    <citation type="submission" date="2019-09" db="EMBL/GenBank/DDBJ databases">
        <title>Gimesia benthica sp. nov., a novel bacterium isolated from deep-sea water of the Northwest Indian Ocean.</title>
        <authorList>
            <person name="Dai X."/>
        </authorList>
    </citation>
    <scope>NUCLEOTIDE SEQUENCE [LARGE SCALE GENOMIC DNA]</scope>
    <source>
        <strain evidence="13 14">E7</strain>
    </source>
</reference>
<dbReference type="RefSeq" id="WP_155365292.1">
    <property type="nucleotide sequence ID" value="NZ_CP043930.1"/>
</dbReference>
<dbReference type="EC" id="2.5.1.39" evidence="11"/>
<comment type="similarity">
    <text evidence="3">Belongs to the UbiA prenyltransferase family.</text>
</comment>
<gene>
    <name evidence="13" type="ORF">F1728_18135</name>
</gene>
<evidence type="ECO:0000256" key="6">
    <source>
        <dbReference type="ARBA" id="ARBA00022679"/>
    </source>
</evidence>
<dbReference type="KEGG" id="gim:F1728_18135"/>
<protein>
    <recommendedName>
        <fullName evidence="11">4-hydroxybenzoate polyprenyltransferase</fullName>
        <ecNumber evidence="11">2.5.1.39</ecNumber>
    </recommendedName>
</protein>
<evidence type="ECO:0000256" key="3">
    <source>
        <dbReference type="ARBA" id="ARBA00005985"/>
    </source>
</evidence>
<keyword evidence="9 12" id="KW-1133">Transmembrane helix</keyword>
<keyword evidence="14" id="KW-1185">Reference proteome</keyword>
<dbReference type="InterPro" id="IPR039653">
    <property type="entry name" value="Prenyltransferase"/>
</dbReference>
<evidence type="ECO:0000256" key="5">
    <source>
        <dbReference type="ARBA" id="ARBA00022519"/>
    </source>
</evidence>
<keyword evidence="10 12" id="KW-0472">Membrane</keyword>
<feature type="transmembrane region" description="Helical" evidence="12">
    <location>
        <begin position="233"/>
        <end position="251"/>
    </location>
</feature>
<dbReference type="AlphaFoldDB" id="A0A6I6ADP0"/>
<keyword evidence="7" id="KW-0831">Ubiquinone biosynthesis</keyword>
<keyword evidence="8 12" id="KW-0812">Transmembrane</keyword>
<dbReference type="FunFam" id="1.10.357.140:FF:000008">
    <property type="entry name" value="4-hydroxybenzoate octaprenyltransferase"/>
    <property type="match status" value="1"/>
</dbReference>
<dbReference type="InterPro" id="IPR044878">
    <property type="entry name" value="UbiA_sf"/>
</dbReference>
<dbReference type="Pfam" id="PF01040">
    <property type="entry name" value="UbiA"/>
    <property type="match status" value="1"/>
</dbReference>
<feature type="transmembrane region" description="Helical" evidence="12">
    <location>
        <begin position="84"/>
        <end position="106"/>
    </location>
</feature>
<organism evidence="13 14">
    <name type="scientific">Gimesia benthica</name>
    <dbReference type="NCBI Taxonomy" id="2608982"/>
    <lineage>
        <taxon>Bacteria</taxon>
        <taxon>Pseudomonadati</taxon>
        <taxon>Planctomycetota</taxon>
        <taxon>Planctomycetia</taxon>
        <taxon>Planctomycetales</taxon>
        <taxon>Planctomycetaceae</taxon>
        <taxon>Gimesia</taxon>
    </lineage>
</organism>
<keyword evidence="5" id="KW-0997">Cell inner membrane</keyword>
<evidence type="ECO:0000313" key="14">
    <source>
        <dbReference type="Proteomes" id="UP000427281"/>
    </source>
</evidence>
<comment type="cofactor">
    <cofactor evidence="1">
        <name>Mg(2+)</name>
        <dbReference type="ChEBI" id="CHEBI:18420"/>
    </cofactor>
</comment>
<evidence type="ECO:0000313" key="13">
    <source>
        <dbReference type="EMBL" id="QGQ24493.1"/>
    </source>
</evidence>
<dbReference type="InterPro" id="IPR000537">
    <property type="entry name" value="UbiA_prenyltransferase"/>
</dbReference>
<feature type="transmembrane region" description="Helical" evidence="12">
    <location>
        <begin position="112"/>
        <end position="130"/>
    </location>
</feature>
<feature type="transmembrane region" description="Helical" evidence="12">
    <location>
        <begin position="263"/>
        <end position="286"/>
    </location>
</feature>
<feature type="transmembrane region" description="Helical" evidence="12">
    <location>
        <begin position="12"/>
        <end position="32"/>
    </location>
</feature>
<comment type="subcellular location">
    <subcellularLocation>
        <location evidence="2">Membrane</location>
        <topology evidence="2">Multi-pass membrane protein</topology>
    </subcellularLocation>
</comment>
<feature type="transmembrane region" description="Helical" evidence="12">
    <location>
        <begin position="162"/>
        <end position="184"/>
    </location>
</feature>
<dbReference type="PANTHER" id="PTHR11048:SF28">
    <property type="entry name" value="4-HYDROXYBENZOATE POLYPRENYLTRANSFERASE, MITOCHONDRIAL"/>
    <property type="match status" value="1"/>
</dbReference>
<dbReference type="FunFam" id="1.20.120.1780:FF:000001">
    <property type="entry name" value="4-hydroxybenzoate octaprenyltransferase"/>
    <property type="match status" value="1"/>
</dbReference>
<evidence type="ECO:0000256" key="7">
    <source>
        <dbReference type="ARBA" id="ARBA00022688"/>
    </source>
</evidence>
<evidence type="ECO:0000256" key="1">
    <source>
        <dbReference type="ARBA" id="ARBA00001946"/>
    </source>
</evidence>
<dbReference type="GO" id="GO:0006744">
    <property type="term" value="P:ubiquinone biosynthetic process"/>
    <property type="evidence" value="ECO:0007669"/>
    <property type="project" value="UniProtKB-KW"/>
</dbReference>
<dbReference type="Proteomes" id="UP000427281">
    <property type="component" value="Chromosome"/>
</dbReference>
<dbReference type="Gene3D" id="1.10.357.140">
    <property type="entry name" value="UbiA prenyltransferase"/>
    <property type="match status" value="1"/>
</dbReference>
<evidence type="ECO:0000256" key="4">
    <source>
        <dbReference type="ARBA" id="ARBA00022475"/>
    </source>
</evidence>
<dbReference type="InterPro" id="IPR006371">
    <property type="entry name" value="Polyprenyltransferase_UbiA-li"/>
</dbReference>
<name>A0A6I6ADP0_9PLAN</name>
<evidence type="ECO:0000256" key="12">
    <source>
        <dbReference type="SAM" id="Phobius"/>
    </source>
</evidence>
<dbReference type="Gene3D" id="1.20.120.1780">
    <property type="entry name" value="UbiA prenyltransferase"/>
    <property type="match status" value="1"/>
</dbReference>
<dbReference type="CDD" id="cd13959">
    <property type="entry name" value="PT_UbiA_COQ2"/>
    <property type="match status" value="1"/>
</dbReference>
<dbReference type="NCBIfam" id="TIGR01475">
    <property type="entry name" value="ubiA_other"/>
    <property type="match status" value="1"/>
</dbReference>
<evidence type="ECO:0000256" key="8">
    <source>
        <dbReference type="ARBA" id="ARBA00022692"/>
    </source>
</evidence>
<keyword evidence="6 13" id="KW-0808">Transferase</keyword>
<dbReference type="GO" id="GO:0008412">
    <property type="term" value="F:4-hydroxybenzoate polyprenyltransferase activity"/>
    <property type="evidence" value="ECO:0007669"/>
    <property type="project" value="UniProtKB-EC"/>
</dbReference>
<sequence length="287" mass="32296">MLARLRLLLELIRFSHTIFALPFALLSAVLAWRGQTVRWQELVGILLCMLFARSAAMAFNRLVDRDIDAENPRTAGRHIPAGLISVRAVTIFTLLTSLAFIASTLLFLPNRWPLYLSVPVLLFLLGYSYAKRFTIWCHYWLSTALMLSPLAAWIAIRGSLSLEPILLGAVVFFWVGGFDIIYACQDVHFDQDKRLSSIPSRWGIKKALRFAMFSHLMTIVCLFSLWYVAALGIPFLIAVLAVAGLLIYEHLLVNPDDLGRVNLAFFHVNAVISIGLFFVGLIDVWLA</sequence>
<dbReference type="PANTHER" id="PTHR11048">
    <property type="entry name" value="PRENYLTRANSFERASES"/>
    <property type="match status" value="1"/>
</dbReference>
<keyword evidence="4" id="KW-1003">Cell membrane</keyword>
<evidence type="ECO:0000256" key="10">
    <source>
        <dbReference type="ARBA" id="ARBA00023136"/>
    </source>
</evidence>
<feature type="transmembrane region" description="Helical" evidence="12">
    <location>
        <begin position="137"/>
        <end position="156"/>
    </location>
</feature>
<accession>A0A6I6ADP0</accession>
<evidence type="ECO:0000256" key="2">
    <source>
        <dbReference type="ARBA" id="ARBA00004141"/>
    </source>
</evidence>
<evidence type="ECO:0000256" key="11">
    <source>
        <dbReference type="ARBA" id="ARBA00034524"/>
    </source>
</evidence>